<name>A0A2S9YD45_9BACT</name>
<dbReference type="PROSITE" id="PS51257">
    <property type="entry name" value="PROKAR_LIPOPROTEIN"/>
    <property type="match status" value="1"/>
</dbReference>
<feature type="compositionally biased region" description="Polar residues" evidence="1">
    <location>
        <begin position="15"/>
        <end position="25"/>
    </location>
</feature>
<dbReference type="EMBL" id="PVNK01000108">
    <property type="protein sequence ID" value="PRQ02931.1"/>
    <property type="molecule type" value="Genomic_DNA"/>
</dbReference>
<proteinExistence type="predicted"/>
<evidence type="ECO:0008006" key="4">
    <source>
        <dbReference type="Google" id="ProtNLM"/>
    </source>
</evidence>
<gene>
    <name evidence="2" type="ORF">ENSA5_18700</name>
</gene>
<feature type="compositionally biased region" description="Polar residues" evidence="1">
    <location>
        <begin position="42"/>
        <end position="51"/>
    </location>
</feature>
<feature type="region of interest" description="Disordered" evidence="1">
    <location>
        <begin position="134"/>
        <end position="182"/>
    </location>
</feature>
<evidence type="ECO:0000313" key="3">
    <source>
        <dbReference type="Proteomes" id="UP000237968"/>
    </source>
</evidence>
<organism evidence="2 3">
    <name type="scientific">Enhygromyxa salina</name>
    <dbReference type="NCBI Taxonomy" id="215803"/>
    <lineage>
        <taxon>Bacteria</taxon>
        <taxon>Pseudomonadati</taxon>
        <taxon>Myxococcota</taxon>
        <taxon>Polyangia</taxon>
        <taxon>Nannocystales</taxon>
        <taxon>Nannocystaceae</taxon>
        <taxon>Enhygromyxa</taxon>
    </lineage>
</organism>
<comment type="caution">
    <text evidence="2">The sequence shown here is derived from an EMBL/GenBank/DDBJ whole genome shotgun (WGS) entry which is preliminary data.</text>
</comment>
<feature type="region of interest" description="Disordered" evidence="1">
    <location>
        <begin position="15"/>
        <end position="77"/>
    </location>
</feature>
<dbReference type="RefSeq" id="WP_106391313.1">
    <property type="nucleotide sequence ID" value="NZ_PVNK01000108.1"/>
</dbReference>
<reference evidence="2 3" key="1">
    <citation type="submission" date="2018-03" db="EMBL/GenBank/DDBJ databases">
        <title>Draft Genome Sequences of the Obligatory Marine Myxobacteria Enhygromyxa salina SWB005.</title>
        <authorList>
            <person name="Poehlein A."/>
            <person name="Moghaddam J.A."/>
            <person name="Harms H."/>
            <person name="Alanjari M."/>
            <person name="Koenig G.M."/>
            <person name="Daniel R."/>
            <person name="Schaeberle T.F."/>
        </authorList>
    </citation>
    <scope>NUCLEOTIDE SEQUENCE [LARGE SCALE GENOMIC DNA]</scope>
    <source>
        <strain evidence="2 3">SWB005</strain>
    </source>
</reference>
<dbReference type="Proteomes" id="UP000237968">
    <property type="component" value="Unassembled WGS sequence"/>
</dbReference>
<accession>A0A2S9YD45</accession>
<keyword evidence="3" id="KW-1185">Reference proteome</keyword>
<evidence type="ECO:0000313" key="2">
    <source>
        <dbReference type="EMBL" id="PRQ02931.1"/>
    </source>
</evidence>
<sequence length="202" mass="21484">MRVSTFTLAAAASLVVSTGCTSPAPETTPPEQPVEAEAASPASDTPEQGQVSPEPEAPEPETSPELEPSPEPETSPYEVVFAGPVSVGGWRCRTADDSVALSGWSYAGGPVPGPKMVVRRWTLWIDREPVASRHETMDGTTTGAPLRRRSVSSPNQSGPVAPTDPWTEKVIIDREDGEPLIGNTRQLRVTLDCERSSSPPMP</sequence>
<protein>
    <recommendedName>
        <fullName evidence="4">Lipoprotein</fullName>
    </recommendedName>
</protein>
<feature type="compositionally biased region" description="Acidic residues" evidence="1">
    <location>
        <begin position="56"/>
        <end position="70"/>
    </location>
</feature>
<dbReference type="AlphaFoldDB" id="A0A2S9YD45"/>
<evidence type="ECO:0000256" key="1">
    <source>
        <dbReference type="SAM" id="MobiDB-lite"/>
    </source>
</evidence>